<organism evidence="1 2">
    <name type="scientific">Anaerobutyricum hallii</name>
    <dbReference type="NCBI Taxonomy" id="39488"/>
    <lineage>
        <taxon>Bacteria</taxon>
        <taxon>Bacillati</taxon>
        <taxon>Bacillota</taxon>
        <taxon>Clostridia</taxon>
        <taxon>Lachnospirales</taxon>
        <taxon>Lachnospiraceae</taxon>
        <taxon>Anaerobutyricum</taxon>
    </lineage>
</organism>
<accession>A0A285PT23</accession>
<evidence type="ECO:0000313" key="2">
    <source>
        <dbReference type="Proteomes" id="UP000217549"/>
    </source>
</evidence>
<keyword evidence="2" id="KW-1185">Reference proteome</keyword>
<dbReference type="Gene3D" id="2.30.30.40">
    <property type="entry name" value="SH3 Domains"/>
    <property type="match status" value="1"/>
</dbReference>
<sequence length="146" mass="16143">MVLQTISRINLRQSASKTAPVKYIVPANTDVTIIGTKIIWKDNVPFVKATYNGHQGFINGRYLRGLVLKVKGRDNAKYPKLAVIASGRASRRIKIPQQTKFGAFCQKHGCSMAAATIALQFRGILKSPADIVAQLSRQKSKIFIMN</sequence>
<dbReference type="Proteomes" id="UP000217549">
    <property type="component" value="Chromosome I"/>
</dbReference>
<reference evidence="2" key="1">
    <citation type="submission" date="2017-09" db="EMBL/GenBank/DDBJ databases">
        <authorList>
            <person name="Shetty A S."/>
        </authorList>
    </citation>
    <scope>NUCLEOTIDE SEQUENCE [LARGE SCALE GENOMIC DNA]</scope>
</reference>
<dbReference type="EMBL" id="LT907978">
    <property type="protein sequence ID" value="SOB72336.1"/>
    <property type="molecule type" value="Genomic_DNA"/>
</dbReference>
<dbReference type="RefSeq" id="WP_096240186.1">
    <property type="nucleotide sequence ID" value="NZ_LT907978.1"/>
</dbReference>
<protein>
    <recommendedName>
        <fullName evidence="3">SH3 domain-containing protein</fullName>
    </recommendedName>
</protein>
<gene>
    <name evidence="1" type="ORF">EHLA_1617</name>
</gene>
<name>A0A285PT23_9FIRM</name>
<evidence type="ECO:0000313" key="1">
    <source>
        <dbReference type="EMBL" id="SOB72336.1"/>
    </source>
</evidence>
<evidence type="ECO:0008006" key="3">
    <source>
        <dbReference type="Google" id="ProtNLM"/>
    </source>
</evidence>
<dbReference type="KEGG" id="ehl:EHLA_1617"/>
<dbReference type="AlphaFoldDB" id="A0A285PT23"/>
<proteinExistence type="predicted"/>